<organism evidence="1 2">
    <name type="scientific">Caballeronia jiangsuensis</name>
    <dbReference type="NCBI Taxonomy" id="1458357"/>
    <lineage>
        <taxon>Bacteria</taxon>
        <taxon>Pseudomonadati</taxon>
        <taxon>Pseudomonadota</taxon>
        <taxon>Betaproteobacteria</taxon>
        <taxon>Burkholderiales</taxon>
        <taxon>Burkholderiaceae</taxon>
        <taxon>Caballeronia</taxon>
    </lineage>
</organism>
<comment type="caution">
    <text evidence="1">The sequence shown here is derived from an EMBL/GenBank/DDBJ whole genome shotgun (WGS) entry which is preliminary data.</text>
</comment>
<gene>
    <name evidence="1" type="ORF">PQR08_33320</name>
</gene>
<dbReference type="Proteomes" id="UP001629462">
    <property type="component" value="Unassembled WGS sequence"/>
</dbReference>
<protein>
    <submittedName>
        <fullName evidence="1">DUF2946 domain-containing protein</fullName>
    </submittedName>
</protein>
<sequence length="129" mass="13473">MRGRVHQRTGSLLALLAMLLITFAPMVSQLLAANAHAGDLSAELCSAHASASTVELSAGHHDPDALAHLDDHACGYCHFFAHAPAISSARASATLDVPARRIVVVARIGDERPAPAFTTAQPRAPPVLI</sequence>
<name>A0ABW9CVW5_9BURK</name>
<proteinExistence type="predicted"/>
<dbReference type="RefSeq" id="WP_284508950.1">
    <property type="nucleotide sequence ID" value="NZ_JAQQDB010000049.1"/>
</dbReference>
<dbReference type="Pfam" id="PF11162">
    <property type="entry name" value="DUF2946"/>
    <property type="match status" value="1"/>
</dbReference>
<reference evidence="1 2" key="1">
    <citation type="journal article" date="2024" name="Chem. Sci.">
        <title>Discovery of megapolipeptins by genome mining of a Burkholderiales bacteria collection.</title>
        <authorList>
            <person name="Paulo B.S."/>
            <person name="Recchia M.J.J."/>
            <person name="Lee S."/>
            <person name="Fergusson C.H."/>
            <person name="Romanowski S.B."/>
            <person name="Hernandez A."/>
            <person name="Krull N."/>
            <person name="Liu D.Y."/>
            <person name="Cavanagh H."/>
            <person name="Bos A."/>
            <person name="Gray C.A."/>
            <person name="Murphy B.T."/>
            <person name="Linington R.G."/>
            <person name="Eustaquio A.S."/>
        </authorList>
    </citation>
    <scope>NUCLEOTIDE SEQUENCE [LARGE SCALE GENOMIC DNA]</scope>
    <source>
        <strain evidence="1 2">RL17-374-BIF-D</strain>
    </source>
</reference>
<evidence type="ECO:0000313" key="1">
    <source>
        <dbReference type="EMBL" id="MFM0522305.1"/>
    </source>
</evidence>
<dbReference type="EMBL" id="JAQQDB010000049">
    <property type="protein sequence ID" value="MFM0522305.1"/>
    <property type="molecule type" value="Genomic_DNA"/>
</dbReference>
<keyword evidence="2" id="KW-1185">Reference proteome</keyword>
<accession>A0ABW9CVW5</accession>
<dbReference type="InterPro" id="IPR021333">
    <property type="entry name" value="DUF2946"/>
</dbReference>
<evidence type="ECO:0000313" key="2">
    <source>
        <dbReference type="Proteomes" id="UP001629462"/>
    </source>
</evidence>